<dbReference type="GO" id="GO:0008780">
    <property type="term" value="F:acyl-[acyl-carrier-protein]-UDP-N-acetylglucosamine O-acyltransferase activity"/>
    <property type="evidence" value="ECO:0007669"/>
    <property type="project" value="UniProtKB-UniRule"/>
</dbReference>
<evidence type="ECO:0000256" key="4">
    <source>
        <dbReference type="ARBA" id="ARBA00022679"/>
    </source>
</evidence>
<keyword evidence="2 8" id="KW-0444">Lipid biosynthesis</keyword>
<evidence type="ECO:0000259" key="9">
    <source>
        <dbReference type="Pfam" id="PF13720"/>
    </source>
</evidence>
<dbReference type="AlphaFoldDB" id="A0A378IQI3"/>
<dbReference type="PROSITE" id="PS00101">
    <property type="entry name" value="HEXAPEP_TRANSFERASES"/>
    <property type="match status" value="1"/>
</dbReference>
<dbReference type="HAMAP" id="MF_00387">
    <property type="entry name" value="LpxA"/>
    <property type="match status" value="1"/>
</dbReference>
<dbReference type="GO" id="GO:0016020">
    <property type="term" value="C:membrane"/>
    <property type="evidence" value="ECO:0007669"/>
    <property type="project" value="GOC"/>
</dbReference>
<dbReference type="CDD" id="cd03351">
    <property type="entry name" value="LbH_UDP-GlcNAc_AT"/>
    <property type="match status" value="1"/>
</dbReference>
<accession>A0A378IQI3</accession>
<gene>
    <name evidence="10" type="primary">lpxA_1</name>
    <name evidence="8" type="synonym">lpxA</name>
    <name evidence="10" type="ORF">NCTC11978_00011</name>
</gene>
<name>A0A378IQI3_9GAMM</name>
<dbReference type="InterPro" id="IPR018357">
    <property type="entry name" value="Hexapep_transf_CS"/>
</dbReference>
<keyword evidence="6 8" id="KW-0443">Lipid metabolism</keyword>
<dbReference type="PANTHER" id="PTHR43480:SF1">
    <property type="entry name" value="ACYL-[ACYL-CARRIER-PROTEIN]--UDP-N-ACETYLGLUCOSAMINE O-ACYLTRANSFERASE, MITOCHONDRIAL-RELATED"/>
    <property type="match status" value="1"/>
</dbReference>
<comment type="pathway">
    <text evidence="8">Glycolipid biosynthesis; lipid IV(A) biosynthesis; lipid IV(A) from (3R)-3-hydroxytetradecanoyl-[acyl-carrier-protein] and UDP-N-acetyl-alpha-D-glucosamine: step 1/6.</text>
</comment>
<keyword evidence="1 8" id="KW-0963">Cytoplasm</keyword>
<evidence type="ECO:0000256" key="2">
    <source>
        <dbReference type="ARBA" id="ARBA00022516"/>
    </source>
</evidence>
<evidence type="ECO:0000256" key="7">
    <source>
        <dbReference type="ARBA" id="ARBA00023315"/>
    </source>
</evidence>
<evidence type="ECO:0000256" key="6">
    <source>
        <dbReference type="ARBA" id="ARBA00023098"/>
    </source>
</evidence>
<dbReference type="EC" id="2.3.1.129" evidence="8"/>
<dbReference type="InterPro" id="IPR029098">
    <property type="entry name" value="Acetyltransf_C"/>
</dbReference>
<dbReference type="NCBIfam" id="NF003657">
    <property type="entry name" value="PRK05289.1"/>
    <property type="match status" value="1"/>
</dbReference>
<comment type="similarity">
    <text evidence="8">Belongs to the transferase hexapeptide repeat family. LpxA subfamily.</text>
</comment>
<evidence type="ECO:0000256" key="1">
    <source>
        <dbReference type="ARBA" id="ARBA00022490"/>
    </source>
</evidence>
<protein>
    <recommendedName>
        <fullName evidence="8">Acyl-[acyl-carrier-protein]--UDP-N-acetylglucosamine O-acyltransferase</fullName>
        <shortName evidence="8">UDP-N-acetylglucosamine acyltransferase</shortName>
        <ecNumber evidence="8">2.3.1.129</ecNumber>
    </recommendedName>
</protein>
<dbReference type="Proteomes" id="UP000254033">
    <property type="component" value="Unassembled WGS sequence"/>
</dbReference>
<keyword evidence="3 8" id="KW-0441">Lipid A biosynthesis</keyword>
<organism evidence="10 11">
    <name type="scientific">Legionella feeleii</name>
    <dbReference type="NCBI Taxonomy" id="453"/>
    <lineage>
        <taxon>Bacteria</taxon>
        <taxon>Pseudomonadati</taxon>
        <taxon>Pseudomonadota</taxon>
        <taxon>Gammaproteobacteria</taxon>
        <taxon>Legionellales</taxon>
        <taxon>Legionellaceae</taxon>
        <taxon>Legionella</taxon>
    </lineage>
</organism>
<dbReference type="PIRSF" id="PIRSF000456">
    <property type="entry name" value="UDP-GlcNAc_acltr"/>
    <property type="match status" value="1"/>
</dbReference>
<dbReference type="SUPFAM" id="SSF51161">
    <property type="entry name" value="Trimeric LpxA-like enzymes"/>
    <property type="match status" value="1"/>
</dbReference>
<dbReference type="GO" id="GO:0005737">
    <property type="term" value="C:cytoplasm"/>
    <property type="evidence" value="ECO:0007669"/>
    <property type="project" value="UniProtKB-SubCell"/>
</dbReference>
<dbReference type="Pfam" id="PF13720">
    <property type="entry name" value="Acetyltransf_11"/>
    <property type="match status" value="1"/>
</dbReference>
<evidence type="ECO:0000256" key="3">
    <source>
        <dbReference type="ARBA" id="ARBA00022556"/>
    </source>
</evidence>
<evidence type="ECO:0000256" key="5">
    <source>
        <dbReference type="ARBA" id="ARBA00022737"/>
    </source>
</evidence>
<keyword evidence="7 8" id="KW-0012">Acyltransferase</keyword>
<evidence type="ECO:0000313" key="10">
    <source>
        <dbReference type="EMBL" id="STX36865.1"/>
    </source>
</evidence>
<evidence type="ECO:0000256" key="8">
    <source>
        <dbReference type="HAMAP-Rule" id="MF_00387"/>
    </source>
</evidence>
<dbReference type="InterPro" id="IPR011004">
    <property type="entry name" value="Trimer_LpxA-like_sf"/>
</dbReference>
<dbReference type="Pfam" id="PF00132">
    <property type="entry name" value="Hexapep"/>
    <property type="match status" value="1"/>
</dbReference>
<evidence type="ECO:0000313" key="11">
    <source>
        <dbReference type="Proteomes" id="UP000254033"/>
    </source>
</evidence>
<keyword evidence="4 8" id="KW-0808">Transferase</keyword>
<dbReference type="Gene3D" id="2.160.10.10">
    <property type="entry name" value="Hexapeptide repeat proteins"/>
    <property type="match status" value="1"/>
</dbReference>
<comment type="subcellular location">
    <subcellularLocation>
        <location evidence="8">Cytoplasm</location>
    </subcellularLocation>
</comment>
<comment type="function">
    <text evidence="8">Involved in the biosynthesis of lipid A, a phosphorylated glycolipid that anchors the lipopolysaccharide to the outer membrane of the cell.</text>
</comment>
<dbReference type="GO" id="GO:0009245">
    <property type="term" value="P:lipid A biosynthetic process"/>
    <property type="evidence" value="ECO:0007669"/>
    <property type="project" value="UniProtKB-UniRule"/>
</dbReference>
<proteinExistence type="inferred from homology"/>
<dbReference type="PANTHER" id="PTHR43480">
    <property type="entry name" value="ACYL-[ACYL-CARRIER-PROTEIN]--UDP-N-ACETYLGLUCOSAMINE O-ACYLTRANSFERASE"/>
    <property type="match status" value="1"/>
</dbReference>
<dbReference type="NCBIfam" id="TIGR01852">
    <property type="entry name" value="lipid_A_lpxA"/>
    <property type="match status" value="1"/>
</dbReference>
<dbReference type="Gene3D" id="1.20.1180.10">
    <property type="entry name" value="Udp N-acetylglucosamine O-acyltransferase, C-terminal domain"/>
    <property type="match status" value="1"/>
</dbReference>
<feature type="domain" description="UDP N-acetylglucosamine O-acyltransferase C-terminal" evidence="9">
    <location>
        <begin position="194"/>
        <end position="274"/>
    </location>
</feature>
<comment type="subunit">
    <text evidence="8">Homotrimer.</text>
</comment>
<keyword evidence="5 8" id="KW-0677">Repeat</keyword>
<dbReference type="EMBL" id="UGNY01000001">
    <property type="protein sequence ID" value="STX36865.1"/>
    <property type="molecule type" value="Genomic_DNA"/>
</dbReference>
<reference evidence="10 11" key="1">
    <citation type="submission" date="2018-06" db="EMBL/GenBank/DDBJ databases">
        <authorList>
            <consortium name="Pathogen Informatics"/>
            <person name="Doyle S."/>
        </authorList>
    </citation>
    <scope>NUCLEOTIDE SEQUENCE [LARGE SCALE GENOMIC DNA]</scope>
    <source>
        <strain evidence="10 11">NCTC11978</strain>
    </source>
</reference>
<dbReference type="InterPro" id="IPR001451">
    <property type="entry name" value="Hexapep"/>
</dbReference>
<comment type="catalytic activity">
    <reaction evidence="8">
        <text>a (3R)-hydroxyacyl-[ACP] + UDP-N-acetyl-alpha-D-glucosamine = a UDP-3-O-[(3R)-3-hydroxyacyl]-N-acetyl-alpha-D-glucosamine + holo-[ACP]</text>
        <dbReference type="Rhea" id="RHEA:67812"/>
        <dbReference type="Rhea" id="RHEA-COMP:9685"/>
        <dbReference type="Rhea" id="RHEA-COMP:9945"/>
        <dbReference type="ChEBI" id="CHEBI:57705"/>
        <dbReference type="ChEBI" id="CHEBI:64479"/>
        <dbReference type="ChEBI" id="CHEBI:78827"/>
        <dbReference type="ChEBI" id="CHEBI:173225"/>
        <dbReference type="EC" id="2.3.1.129"/>
    </reaction>
</comment>
<dbReference type="InterPro" id="IPR010137">
    <property type="entry name" value="Lipid_A_LpxA"/>
</dbReference>
<dbReference type="InterPro" id="IPR037157">
    <property type="entry name" value="Acetyltransf_C_sf"/>
</dbReference>
<sequence length="276" mass="30491">MLMSPLDQAHQRDNVVVMYPKIHPTALVSRHAQIAADVEIGPYTIIGDHVCIDEGTVIGAHVVIEGWTAIGKRNQIYHGAIVGNVPQDLKFNGEKSKLTIGDDNIIREYATISRGTTGGGGETRIGNNNLIMSYVHVAHDVHIGAHNVLAHAAGIGGHVIMEDWVTIGALSGIHQFVKLGRLAMIGANSMIAKDVPPYALVKGNPAKFYGVNFTRLRRNDFTSEERMQIQRAYKILYNSGLTLNEAIEIMEQELPKSEHIDYLLQFLRHANRGIYR</sequence>
<dbReference type="RefSeq" id="WP_220270615.1">
    <property type="nucleotide sequence ID" value="NZ_UGNY01000001.1"/>
</dbReference>
<dbReference type="UniPathway" id="UPA00359">
    <property type="reaction ID" value="UER00477"/>
</dbReference>